<dbReference type="SUPFAM" id="SSF103088">
    <property type="entry name" value="OmpA-like"/>
    <property type="match status" value="1"/>
</dbReference>
<evidence type="ECO:0000259" key="6">
    <source>
        <dbReference type="PROSITE" id="PS51123"/>
    </source>
</evidence>
<gene>
    <name evidence="7" type="ORF">EAH88_10990</name>
</gene>
<evidence type="ECO:0000313" key="7">
    <source>
        <dbReference type="EMBL" id="TPG08174.1"/>
    </source>
</evidence>
<dbReference type="Pfam" id="PF00691">
    <property type="entry name" value="OmpA"/>
    <property type="match status" value="1"/>
</dbReference>
<keyword evidence="8" id="KW-1185">Reference proteome</keyword>
<feature type="domain" description="OmpA-like" evidence="6">
    <location>
        <begin position="195"/>
        <end position="310"/>
    </location>
</feature>
<proteinExistence type="predicted"/>
<evidence type="ECO:0000256" key="1">
    <source>
        <dbReference type="ARBA" id="ARBA00004442"/>
    </source>
</evidence>
<dbReference type="PRINTS" id="PR01023">
    <property type="entry name" value="NAFLGMOTY"/>
</dbReference>
<comment type="caution">
    <text evidence="7">The sequence shown here is derived from an EMBL/GenBank/DDBJ whole genome shotgun (WGS) entry which is preliminary data.</text>
</comment>
<dbReference type="PANTHER" id="PTHR30329:SF21">
    <property type="entry name" value="LIPOPROTEIN YIAD-RELATED"/>
    <property type="match status" value="1"/>
</dbReference>
<dbReference type="PANTHER" id="PTHR30329">
    <property type="entry name" value="STATOR ELEMENT OF FLAGELLAR MOTOR COMPLEX"/>
    <property type="match status" value="1"/>
</dbReference>
<dbReference type="PROSITE" id="PS51123">
    <property type="entry name" value="OMPA_2"/>
    <property type="match status" value="1"/>
</dbReference>
<dbReference type="EMBL" id="RCZO01000006">
    <property type="protein sequence ID" value="TPG08174.1"/>
    <property type="molecule type" value="Genomic_DNA"/>
</dbReference>
<reference evidence="7 8" key="1">
    <citation type="journal article" date="2019" name="Environ. Microbiol.">
        <title>Species interactions and distinct microbial communities in high Arctic permafrost affected cryosols are associated with the CH4 and CO2 gas fluxes.</title>
        <authorList>
            <person name="Altshuler I."/>
            <person name="Hamel J."/>
            <person name="Turney S."/>
            <person name="Magnuson E."/>
            <person name="Levesque R."/>
            <person name="Greer C."/>
            <person name="Whyte L.G."/>
        </authorList>
    </citation>
    <scope>NUCLEOTIDE SEQUENCE [LARGE SCALE GENOMIC DNA]</scope>
    <source>
        <strain evidence="7 8">S13Y</strain>
    </source>
</reference>
<dbReference type="GO" id="GO:0009279">
    <property type="term" value="C:cell outer membrane"/>
    <property type="evidence" value="ECO:0007669"/>
    <property type="project" value="UniProtKB-SubCell"/>
</dbReference>
<dbReference type="Gene3D" id="3.30.1330.60">
    <property type="entry name" value="OmpA-like domain"/>
    <property type="match status" value="1"/>
</dbReference>
<dbReference type="PRINTS" id="PR01021">
    <property type="entry name" value="OMPADOMAIN"/>
</dbReference>
<evidence type="ECO:0000256" key="4">
    <source>
        <dbReference type="PROSITE-ProRule" id="PRU00473"/>
    </source>
</evidence>
<feature type="region of interest" description="Disordered" evidence="5">
    <location>
        <begin position="286"/>
        <end position="310"/>
    </location>
</feature>
<feature type="compositionally biased region" description="Basic and acidic residues" evidence="5">
    <location>
        <begin position="288"/>
        <end position="310"/>
    </location>
</feature>
<organism evidence="7 8">
    <name type="scientific">Rhodanobacter glycinis</name>
    <dbReference type="NCBI Taxonomy" id="582702"/>
    <lineage>
        <taxon>Bacteria</taxon>
        <taxon>Pseudomonadati</taxon>
        <taxon>Pseudomonadota</taxon>
        <taxon>Gammaproteobacteria</taxon>
        <taxon>Lysobacterales</taxon>
        <taxon>Rhodanobacteraceae</taxon>
        <taxon>Rhodanobacter</taxon>
    </lineage>
</organism>
<keyword evidence="3" id="KW-0998">Cell outer membrane</keyword>
<sequence length="310" mass="33203">MPPPQGLPQAASSGASCRDPSTLEPHMNRTFRIFMLLVCLALPVLAVAGDDIAGSKDHPLLTRFPGSYISEYSKGYNATEYKVGAGDNAKAQSVEGDTTSLRYFYGNAETQPSPLQVMRNYQNAIKQIGGEVVYERLQVEGDGGETTLKVHTGGKDVWIKVVPDIYGAPTQDYLLVITEVAAMSQAVTANQLRDELDKNGFITLHVNFDTGKADLKADDLATVQQIATMLKAAPSLKLSVEGHTDNVGDAASNKVLSEARAKSVMNAIVQAGIAAGRLSAAGFGQERPVADNRSEEGRARNRRVELVKAP</sequence>
<feature type="region of interest" description="Disordered" evidence="5">
    <location>
        <begin position="1"/>
        <end position="21"/>
    </location>
</feature>
<evidence type="ECO:0000256" key="2">
    <source>
        <dbReference type="ARBA" id="ARBA00023136"/>
    </source>
</evidence>
<dbReference type="InterPro" id="IPR006665">
    <property type="entry name" value="OmpA-like"/>
</dbReference>
<dbReference type="AlphaFoldDB" id="A0A502C699"/>
<keyword evidence="2 4" id="KW-0472">Membrane</keyword>
<dbReference type="CDD" id="cd07185">
    <property type="entry name" value="OmpA_C-like"/>
    <property type="match status" value="1"/>
</dbReference>
<accession>A0A502C699</accession>
<evidence type="ECO:0000256" key="5">
    <source>
        <dbReference type="SAM" id="MobiDB-lite"/>
    </source>
</evidence>
<evidence type="ECO:0000313" key="8">
    <source>
        <dbReference type="Proteomes" id="UP000319486"/>
    </source>
</evidence>
<name>A0A502C699_9GAMM</name>
<dbReference type="Proteomes" id="UP000319486">
    <property type="component" value="Unassembled WGS sequence"/>
</dbReference>
<comment type="subcellular location">
    <subcellularLocation>
        <location evidence="1">Cell outer membrane</location>
    </subcellularLocation>
</comment>
<evidence type="ECO:0000256" key="3">
    <source>
        <dbReference type="ARBA" id="ARBA00023237"/>
    </source>
</evidence>
<dbReference type="InterPro" id="IPR006664">
    <property type="entry name" value="OMP_bac"/>
</dbReference>
<protein>
    <submittedName>
        <fullName evidence="7">OmpA family protein</fullName>
    </submittedName>
</protein>
<dbReference type="InterPro" id="IPR050330">
    <property type="entry name" value="Bact_OuterMem_StrucFunc"/>
</dbReference>
<dbReference type="InterPro" id="IPR036737">
    <property type="entry name" value="OmpA-like_sf"/>
</dbReference>